<dbReference type="GO" id="GO:0004523">
    <property type="term" value="F:RNA-DNA hybrid ribonuclease activity"/>
    <property type="evidence" value="ECO:0007669"/>
    <property type="project" value="UniProtKB-EC"/>
</dbReference>
<dbReference type="PANTHER" id="PTHR37984">
    <property type="entry name" value="PROTEIN CBG26694"/>
    <property type="match status" value="1"/>
</dbReference>
<dbReference type="Gene3D" id="3.10.10.10">
    <property type="entry name" value="HIV Type 1 Reverse Transcriptase, subunit A, domain 1"/>
    <property type="match status" value="1"/>
</dbReference>
<dbReference type="PROSITE" id="PS50878">
    <property type="entry name" value="RT_POL"/>
    <property type="match status" value="1"/>
</dbReference>
<dbReference type="EMBL" id="QBIY01013098">
    <property type="protein sequence ID" value="RXN12003.1"/>
    <property type="molecule type" value="Genomic_DNA"/>
</dbReference>
<dbReference type="EC" id="3.1.26.4" evidence="2"/>
<sequence length="929" mass="106148">MKNFIRKGFLPTEEQGEEILIHLRGKAKDVVKVGMLSSGLDIRTNPDAIYSLLRKHFSCQQFSPIPLQDFYTTLPEPQEDPFDYWLRLNRTADITAECLKQQGKVLDNQLIEVTRMFIRNCPNSDLALTFRSKTIDKWTAYEVQEILNEYHSEKNLRATGKGNRPSDCEKKFSVNEMHVSPTTYPIKVEQDSLQTKQSENMALEKVIDMLERVLMNNSGNAQAVKEHRKRSNMSRIPDLPLPKQIQSNLQCTEEPLPIRSSDEMKQVLSDLNLDDLDLESCEVSAHWKDKLLHIIEKYESVFSRDKMDCGEAKGFVHRINLTDDRPFRFPYRRIPPSQYAKLRTVLNEMEEKGIIRKSHSDYASPLVLVWKKNGDLRICTDFRWLNARTVRDAYPLPHQSDVLAALGGNAFFSTMDLTSGYYNVPLEEEHKKYTAFSSPFGLHEYNRLPQGLSNSPATFMRMMMSVFGDENFSSVLCYLDDLMVFAPSQSVVLQRLEMVLSRLSHHNLKLAPKKCCFLRRSVKFLGHIISEEGIKTDPGKVEAINEIQASDLMEPDGKTPCQKKIRVPRLPVDVLFQNVLLNEDVVDYKDFVSKLRKDLREAAHIARMHTLKEQERHGKIYNRKVKGCPLTVGDRVLVANRGEKGRRKVADKWESSPYEVMTVYPDINVYRIREINSDKVRVVHRNLLLPVNFLPVDDPQEQDGKDDDVNDEIDLHGNKVDLDDRTANWILSHPDGFEEEDGRTNCTDLLVVSDCVSEILDSASTDAENLQERSDVNVISDVERSDVNVTSDVDLPEVEGQDSNLTQREQVTDEVTKEPVVCTQPRHVEAAVTRTRLGRVIKPPKRLIYEMNKQHIDNSDSTETSPANRQTSGMKMGIPVITEDDVAPSTLPTFPNFAVVLEEVIVLKDISDLQSAVAYLFGLIFSLDF</sequence>
<evidence type="ECO:0000256" key="1">
    <source>
        <dbReference type="ARBA" id="ARBA00010879"/>
    </source>
</evidence>
<evidence type="ECO:0000313" key="4">
    <source>
        <dbReference type="EMBL" id="RXN12003.1"/>
    </source>
</evidence>
<dbReference type="SUPFAM" id="SSF56672">
    <property type="entry name" value="DNA/RNA polymerases"/>
    <property type="match status" value="1"/>
</dbReference>
<protein>
    <recommendedName>
        <fullName evidence="2">ribonuclease H</fullName>
        <ecNumber evidence="2">3.1.26.4</ecNumber>
    </recommendedName>
</protein>
<keyword evidence="5" id="KW-1185">Reference proteome</keyword>
<dbReference type="CDD" id="cd01647">
    <property type="entry name" value="RT_LTR"/>
    <property type="match status" value="1"/>
</dbReference>
<evidence type="ECO:0000313" key="5">
    <source>
        <dbReference type="Proteomes" id="UP000290572"/>
    </source>
</evidence>
<gene>
    <name evidence="4" type="ORF">ROHU_010349</name>
</gene>
<dbReference type="PANTHER" id="PTHR37984:SF5">
    <property type="entry name" value="PROTEIN NYNRIN-LIKE"/>
    <property type="match status" value="1"/>
</dbReference>
<dbReference type="InterPro" id="IPR043128">
    <property type="entry name" value="Rev_trsase/Diguanyl_cyclase"/>
</dbReference>
<dbReference type="InterPro" id="IPR050951">
    <property type="entry name" value="Retrovirus_Pol_polyprotein"/>
</dbReference>
<evidence type="ECO:0000256" key="2">
    <source>
        <dbReference type="ARBA" id="ARBA00012180"/>
    </source>
</evidence>
<dbReference type="AlphaFoldDB" id="A0A498LWR1"/>
<reference evidence="4 5" key="1">
    <citation type="submission" date="2018-03" db="EMBL/GenBank/DDBJ databases">
        <title>Draft genome sequence of Rohu Carp (Labeo rohita).</title>
        <authorList>
            <person name="Das P."/>
            <person name="Kushwaha B."/>
            <person name="Joshi C.G."/>
            <person name="Kumar D."/>
            <person name="Nagpure N.S."/>
            <person name="Sahoo L."/>
            <person name="Das S.P."/>
            <person name="Bit A."/>
            <person name="Patnaik S."/>
            <person name="Meher P.K."/>
            <person name="Jayasankar P."/>
            <person name="Koringa P.G."/>
            <person name="Patel N.V."/>
            <person name="Hinsu A.T."/>
            <person name="Kumar R."/>
            <person name="Pandey M."/>
            <person name="Agarwal S."/>
            <person name="Srivastava S."/>
            <person name="Singh M."/>
            <person name="Iquebal M.A."/>
            <person name="Jaiswal S."/>
            <person name="Angadi U.B."/>
            <person name="Kumar N."/>
            <person name="Raza M."/>
            <person name="Shah T.M."/>
            <person name="Rai A."/>
            <person name="Jena J.K."/>
        </authorList>
    </citation>
    <scope>NUCLEOTIDE SEQUENCE [LARGE SCALE GENOMIC DNA]</scope>
    <source>
        <strain evidence="4">DASCIFA01</strain>
        <tissue evidence="4">Testis</tissue>
    </source>
</reference>
<dbReference type="InterPro" id="IPR043502">
    <property type="entry name" value="DNA/RNA_pol_sf"/>
</dbReference>
<evidence type="ECO:0000259" key="3">
    <source>
        <dbReference type="PROSITE" id="PS50878"/>
    </source>
</evidence>
<proteinExistence type="inferred from homology"/>
<dbReference type="Pfam" id="PF00078">
    <property type="entry name" value="RVT_1"/>
    <property type="match status" value="1"/>
</dbReference>
<feature type="domain" description="Reverse transcriptase" evidence="3">
    <location>
        <begin position="350"/>
        <end position="529"/>
    </location>
</feature>
<dbReference type="Gene3D" id="3.30.70.270">
    <property type="match status" value="1"/>
</dbReference>
<name>A0A498LWR1_LABRO</name>
<dbReference type="InterPro" id="IPR000477">
    <property type="entry name" value="RT_dom"/>
</dbReference>
<accession>A0A498LWR1</accession>
<organism evidence="4 5">
    <name type="scientific">Labeo rohita</name>
    <name type="common">Indian major carp</name>
    <name type="synonym">Cyprinus rohita</name>
    <dbReference type="NCBI Taxonomy" id="84645"/>
    <lineage>
        <taxon>Eukaryota</taxon>
        <taxon>Metazoa</taxon>
        <taxon>Chordata</taxon>
        <taxon>Craniata</taxon>
        <taxon>Vertebrata</taxon>
        <taxon>Euteleostomi</taxon>
        <taxon>Actinopterygii</taxon>
        <taxon>Neopterygii</taxon>
        <taxon>Teleostei</taxon>
        <taxon>Ostariophysi</taxon>
        <taxon>Cypriniformes</taxon>
        <taxon>Cyprinidae</taxon>
        <taxon>Labeoninae</taxon>
        <taxon>Labeonini</taxon>
        <taxon>Labeo</taxon>
    </lineage>
</organism>
<comment type="caution">
    <text evidence="4">The sequence shown here is derived from an EMBL/GenBank/DDBJ whole genome shotgun (WGS) entry which is preliminary data.</text>
</comment>
<dbReference type="STRING" id="84645.A0A498LWR1"/>
<dbReference type="Proteomes" id="UP000290572">
    <property type="component" value="Unassembled WGS sequence"/>
</dbReference>
<comment type="similarity">
    <text evidence="1">Belongs to the beta type-B retroviral polymerase family. HERV class-II K(HML-2) pol subfamily.</text>
</comment>